<dbReference type="AlphaFoldDB" id="A0A317D3J7"/>
<dbReference type="OrthoDB" id="3405751at2"/>
<organism evidence="3 4">
    <name type="scientific">Micromonospora sicca</name>
    <dbReference type="NCBI Taxonomy" id="2202420"/>
    <lineage>
        <taxon>Bacteria</taxon>
        <taxon>Bacillati</taxon>
        <taxon>Actinomycetota</taxon>
        <taxon>Actinomycetes</taxon>
        <taxon>Micromonosporales</taxon>
        <taxon>Micromonosporaceae</taxon>
        <taxon>Micromonospora</taxon>
    </lineage>
</organism>
<gene>
    <name evidence="3" type="ORF">DKT69_30915</name>
    <name evidence="2" type="ORF">U2F25_23740</name>
</gene>
<evidence type="ECO:0000256" key="1">
    <source>
        <dbReference type="SAM" id="MobiDB-lite"/>
    </source>
</evidence>
<comment type="caution">
    <text evidence="3">The sequence shown here is derived from an EMBL/GenBank/DDBJ whole genome shotgun (WGS) entry which is preliminary data.</text>
</comment>
<protein>
    <submittedName>
        <fullName evidence="3">Uncharacterized protein</fullName>
    </submittedName>
</protein>
<reference evidence="3 4" key="1">
    <citation type="submission" date="2018-05" db="EMBL/GenBank/DDBJ databases">
        <title>Micromonosporas from Atacama Desert.</title>
        <authorList>
            <person name="Carro L."/>
            <person name="Golinska P."/>
            <person name="Klenk H.-P."/>
            <person name="Goodfellow M."/>
        </authorList>
    </citation>
    <scope>NUCLEOTIDE SEQUENCE [LARGE SCALE GENOMIC DNA]</scope>
    <source>
        <strain evidence="3 4">4G51</strain>
    </source>
</reference>
<dbReference type="Proteomes" id="UP000246050">
    <property type="component" value="Unassembled WGS sequence"/>
</dbReference>
<dbReference type="EMBL" id="QGKS01000396">
    <property type="protein sequence ID" value="PWR09408.1"/>
    <property type="molecule type" value="Genomic_DNA"/>
</dbReference>
<proteinExistence type="predicted"/>
<keyword evidence="5" id="KW-1185">Reference proteome</keyword>
<feature type="region of interest" description="Disordered" evidence="1">
    <location>
        <begin position="1"/>
        <end position="112"/>
    </location>
</feature>
<dbReference type="RefSeq" id="WP_109804968.1">
    <property type="nucleotide sequence ID" value="NZ_JAXOTQ010000032.1"/>
</dbReference>
<reference evidence="2 5" key="2">
    <citation type="submission" date="2023-12" db="EMBL/GenBank/DDBJ databases">
        <title>Micromonospora sp. nov., isolated from Atacama Desert.</title>
        <authorList>
            <person name="Carro L."/>
            <person name="Golinska P."/>
            <person name="Klenk H.-P."/>
            <person name="Goodfellow M."/>
        </authorList>
    </citation>
    <scope>NUCLEOTIDE SEQUENCE [LARGE SCALE GENOMIC DNA]</scope>
    <source>
        <strain evidence="2 5">4G53</strain>
    </source>
</reference>
<evidence type="ECO:0000313" key="5">
    <source>
        <dbReference type="Proteomes" id="UP001290101"/>
    </source>
</evidence>
<evidence type="ECO:0000313" key="4">
    <source>
        <dbReference type="Proteomes" id="UP000246050"/>
    </source>
</evidence>
<feature type="compositionally biased region" description="Basic residues" evidence="1">
    <location>
        <begin position="89"/>
        <end position="112"/>
    </location>
</feature>
<dbReference type="EMBL" id="JAXOTQ010000032">
    <property type="protein sequence ID" value="MDZ5492447.1"/>
    <property type="molecule type" value="Genomic_DNA"/>
</dbReference>
<dbReference type="Proteomes" id="UP001290101">
    <property type="component" value="Unassembled WGS sequence"/>
</dbReference>
<name>A0A317D3J7_9ACTN</name>
<accession>A0A317D3J7</accession>
<evidence type="ECO:0000313" key="3">
    <source>
        <dbReference type="EMBL" id="PWR09408.1"/>
    </source>
</evidence>
<sequence length="112" mass="12260">MGHGEAEHGCAQGEPCRPGHHEQVPSAKHPRRLSGVPHQGEPTAGRGTDRVDDDPPAPRQRGPEPDELDPPEPAPAQGCRSDLAGWAGAHRHGAVRPRNRTLRRERPPHRWC</sequence>
<evidence type="ECO:0000313" key="2">
    <source>
        <dbReference type="EMBL" id="MDZ5492447.1"/>
    </source>
</evidence>